<evidence type="ECO:0000313" key="2">
    <source>
        <dbReference type="EMBL" id="CAA9532695.1"/>
    </source>
</evidence>
<accession>A0A6J4TUU0</accession>
<gene>
    <name evidence="2" type="ORF">AVDCRST_MAG85-3823</name>
</gene>
<evidence type="ECO:0000256" key="1">
    <source>
        <dbReference type="SAM" id="MobiDB-lite"/>
    </source>
</evidence>
<name>A0A6J4TUU0_9ACTN</name>
<dbReference type="EMBL" id="CADCVT010000430">
    <property type="protein sequence ID" value="CAA9532695.1"/>
    <property type="molecule type" value="Genomic_DNA"/>
</dbReference>
<reference evidence="2" key="1">
    <citation type="submission" date="2020-02" db="EMBL/GenBank/DDBJ databases">
        <authorList>
            <person name="Meier V. D."/>
        </authorList>
    </citation>
    <scope>NUCLEOTIDE SEQUENCE</scope>
    <source>
        <strain evidence="2">AVDCRST_MAG85</strain>
    </source>
</reference>
<sequence>ARSPLRRPRLPSMRDRREGARDQGRRLQP</sequence>
<feature type="compositionally biased region" description="Basic and acidic residues" evidence="1">
    <location>
        <begin position="12"/>
        <end position="29"/>
    </location>
</feature>
<feature type="non-terminal residue" evidence="2">
    <location>
        <position position="1"/>
    </location>
</feature>
<feature type="region of interest" description="Disordered" evidence="1">
    <location>
        <begin position="1"/>
        <end position="29"/>
    </location>
</feature>
<protein>
    <submittedName>
        <fullName evidence="2">Uncharacterized protein</fullName>
    </submittedName>
</protein>
<dbReference type="AlphaFoldDB" id="A0A6J4TUU0"/>
<feature type="non-terminal residue" evidence="2">
    <location>
        <position position="29"/>
    </location>
</feature>
<organism evidence="2">
    <name type="scientific">uncultured Solirubrobacteraceae bacterium</name>
    <dbReference type="NCBI Taxonomy" id="1162706"/>
    <lineage>
        <taxon>Bacteria</taxon>
        <taxon>Bacillati</taxon>
        <taxon>Actinomycetota</taxon>
        <taxon>Thermoleophilia</taxon>
        <taxon>Solirubrobacterales</taxon>
        <taxon>Solirubrobacteraceae</taxon>
        <taxon>environmental samples</taxon>
    </lineage>
</organism>
<proteinExistence type="predicted"/>